<name>A0A101HLV7_9BACT</name>
<dbReference type="EMBL" id="LGGP01000288">
    <property type="protein sequence ID" value="KUK79169.1"/>
    <property type="molecule type" value="Genomic_DNA"/>
</dbReference>
<protein>
    <submittedName>
        <fullName evidence="3">Transcriptional regulator/sugar kinase</fullName>
    </submittedName>
</protein>
<dbReference type="PATRIC" id="fig|1184387.3.peg.1943"/>
<dbReference type="GO" id="GO:0016301">
    <property type="term" value="F:kinase activity"/>
    <property type="evidence" value="ECO:0007669"/>
    <property type="project" value="UniProtKB-KW"/>
</dbReference>
<dbReference type="InterPro" id="IPR043129">
    <property type="entry name" value="ATPase_NBD"/>
</dbReference>
<dbReference type="InterPro" id="IPR011991">
    <property type="entry name" value="ArsR-like_HTH"/>
</dbReference>
<evidence type="ECO:0000313" key="3">
    <source>
        <dbReference type="EMBL" id="KUK79169.1"/>
    </source>
</evidence>
<dbReference type="Gene3D" id="3.30.420.40">
    <property type="match status" value="2"/>
</dbReference>
<evidence type="ECO:0000313" key="4">
    <source>
        <dbReference type="Proteomes" id="UP000054092"/>
    </source>
</evidence>
<feature type="coiled-coil region" evidence="2">
    <location>
        <begin position="139"/>
        <end position="166"/>
    </location>
</feature>
<proteinExistence type="inferred from homology"/>
<dbReference type="InterPro" id="IPR000600">
    <property type="entry name" value="ROK"/>
</dbReference>
<organism evidence="3 4">
    <name type="scientific">Mesotoga prima</name>
    <dbReference type="NCBI Taxonomy" id="1184387"/>
    <lineage>
        <taxon>Bacteria</taxon>
        <taxon>Thermotogati</taxon>
        <taxon>Thermotogota</taxon>
        <taxon>Thermotogae</taxon>
        <taxon>Kosmotogales</taxon>
        <taxon>Kosmotogaceae</taxon>
        <taxon>Mesotoga</taxon>
    </lineage>
</organism>
<keyword evidence="2" id="KW-0175">Coiled coil</keyword>
<keyword evidence="3" id="KW-0418">Kinase</keyword>
<dbReference type="AlphaFoldDB" id="A0A101HLV7"/>
<dbReference type="SUPFAM" id="SSF46785">
    <property type="entry name" value="Winged helix' DNA-binding domain"/>
    <property type="match status" value="1"/>
</dbReference>
<evidence type="ECO:0000256" key="2">
    <source>
        <dbReference type="SAM" id="Coils"/>
    </source>
</evidence>
<dbReference type="Pfam" id="PF00480">
    <property type="entry name" value="ROK"/>
    <property type="match status" value="1"/>
</dbReference>
<dbReference type="PANTHER" id="PTHR18964">
    <property type="entry name" value="ROK (REPRESSOR, ORF, KINASE) FAMILY"/>
    <property type="match status" value="1"/>
</dbReference>
<comment type="caution">
    <text evidence="3">The sequence shown here is derived from an EMBL/GenBank/DDBJ whole genome shotgun (WGS) entry which is preliminary data.</text>
</comment>
<keyword evidence="3" id="KW-0808">Transferase</keyword>
<dbReference type="CDD" id="cd23763">
    <property type="entry name" value="ASKHA_ATPase_ROK"/>
    <property type="match status" value="1"/>
</dbReference>
<gene>
    <name evidence="3" type="ORF">XD94_1465</name>
</gene>
<reference evidence="4" key="1">
    <citation type="journal article" date="2015" name="MBio">
        <title>Genome-Resolved Metagenomic Analysis Reveals Roles for Candidate Phyla and Other Microbial Community Members in Biogeochemical Transformations in Oil Reservoirs.</title>
        <authorList>
            <person name="Hu P."/>
            <person name="Tom L."/>
            <person name="Singh A."/>
            <person name="Thomas B.C."/>
            <person name="Baker B.J."/>
            <person name="Piceno Y.M."/>
            <person name="Andersen G.L."/>
            <person name="Banfield J.F."/>
        </authorList>
    </citation>
    <scope>NUCLEOTIDE SEQUENCE [LARGE SCALE GENOMIC DNA]</scope>
</reference>
<accession>A0A101HLV7</accession>
<dbReference type="Pfam" id="PF13412">
    <property type="entry name" value="HTH_24"/>
    <property type="match status" value="1"/>
</dbReference>
<dbReference type="InterPro" id="IPR036388">
    <property type="entry name" value="WH-like_DNA-bd_sf"/>
</dbReference>
<dbReference type="CDD" id="cd00090">
    <property type="entry name" value="HTH_ARSR"/>
    <property type="match status" value="1"/>
</dbReference>
<evidence type="ECO:0000256" key="1">
    <source>
        <dbReference type="ARBA" id="ARBA00006479"/>
    </source>
</evidence>
<dbReference type="Gene3D" id="1.10.10.10">
    <property type="entry name" value="Winged helix-like DNA-binding domain superfamily/Winged helix DNA-binding domain"/>
    <property type="match status" value="1"/>
</dbReference>
<sequence length="415" mass="45749">MFSESNLLVVSQRIEGEENTGRKREEEVVSKLTEIRTSEILRIIRERKSTSRVQISKLTGLSKPTISSIVNDLVEEGVVRENGLGQSKASGGRKPINISFAKDYRNVLSVDIGGTKTIFALIDLDGNILKRDTITTDLLRTKRGLVDELNERLESYIEEVGKEKVLGISVGIPGTVDRATQKIKYMPSFDIGNLDLKTPVEKRFGISTLIENDVTLAAFGESWIGSARQFNDVILVSIGTGIGSGIVINDSVYRGSVGGAGEIGEFVTDWSTESKMNAGFGRLEQWFSGYSLESFCRNNGWEFSVKDLFEKMDSDERILERITGGCEHLALAFANAIMLLDPARLLIGGGIGFNQYDRIFPIIDSTLRKVLPEELYRPDLLVRAALEPYSVVIGGAYFAQKELLLKEVLGGTSGF</sequence>
<dbReference type="Proteomes" id="UP000054092">
    <property type="component" value="Unassembled WGS sequence"/>
</dbReference>
<comment type="similarity">
    <text evidence="1">Belongs to the ROK (NagC/XylR) family.</text>
</comment>
<dbReference type="SUPFAM" id="SSF53067">
    <property type="entry name" value="Actin-like ATPase domain"/>
    <property type="match status" value="1"/>
</dbReference>
<dbReference type="InterPro" id="IPR036390">
    <property type="entry name" value="WH_DNA-bd_sf"/>
</dbReference>
<dbReference type="PANTHER" id="PTHR18964:SF149">
    <property type="entry name" value="BIFUNCTIONAL UDP-N-ACETYLGLUCOSAMINE 2-EPIMERASE_N-ACETYLMANNOSAMINE KINASE"/>
    <property type="match status" value="1"/>
</dbReference>